<evidence type="ECO:0000259" key="1">
    <source>
        <dbReference type="PROSITE" id="PS51832"/>
    </source>
</evidence>
<name>A0A3E3I2U1_9FIRM</name>
<sequence>MEYGNYIDNRGVLGIVRRACNYVDARLVDHGFRVACIVSRILARLGGYTEKEMRDICILALYHDIGAYKTEEISRMLEFETRNMQEHSIYGYLFIKYFTPLQEVAPGVLFHHTTWRRLQELPGVSPENKRLAQIMYIADRADVCLEEEGCSYQEFARRLLAGRGVRYSPEIADIVLAEDFLELSSEREAWEAELWEKIWKVPFTKEEIRKYLDMVIYTIDFRSRHTVTHTMTTTSISYELAKRMGLKGRALSDIYFGSLLHDLGKIGIPVEILEFPGKLSPQAMRIMRTHVELTGLILGPDVEEKIRKIAMRHHEKLDGSGYPLGLTAMDLSLEERIVAVADIVSALAGTRSYKEAFSRERIVGIIGKMKEDGLIDGSIVDVMTDNFDDIMGKTGVRCQPIMDMYQDIQREYQELAGYMEGDWNGRHHNQATAANDA</sequence>
<dbReference type="Proteomes" id="UP000260812">
    <property type="component" value="Unassembled WGS sequence"/>
</dbReference>
<dbReference type="CDD" id="cd00077">
    <property type="entry name" value="HDc"/>
    <property type="match status" value="2"/>
</dbReference>
<evidence type="ECO:0000313" key="2">
    <source>
        <dbReference type="EMBL" id="RGE58944.1"/>
    </source>
</evidence>
<proteinExistence type="predicted"/>
<organism evidence="2 3">
    <name type="scientific">Eisenbergiella massiliensis</name>
    <dbReference type="NCBI Taxonomy" id="1720294"/>
    <lineage>
        <taxon>Bacteria</taxon>
        <taxon>Bacillati</taxon>
        <taxon>Bacillota</taxon>
        <taxon>Clostridia</taxon>
        <taxon>Lachnospirales</taxon>
        <taxon>Lachnospiraceae</taxon>
        <taxon>Eisenbergiella</taxon>
    </lineage>
</organism>
<accession>A0A3E3I2U1</accession>
<dbReference type="Gene3D" id="1.10.3210.10">
    <property type="entry name" value="Hypothetical protein af1432"/>
    <property type="match status" value="2"/>
</dbReference>
<reference evidence="2 3" key="1">
    <citation type="submission" date="2018-08" db="EMBL/GenBank/DDBJ databases">
        <title>A genome reference for cultivated species of the human gut microbiota.</title>
        <authorList>
            <person name="Zou Y."/>
            <person name="Xue W."/>
            <person name="Luo G."/>
        </authorList>
    </citation>
    <scope>NUCLEOTIDE SEQUENCE [LARGE SCALE GENOMIC DNA]</scope>
    <source>
        <strain evidence="2 3">TF05-5AC</strain>
    </source>
</reference>
<gene>
    <name evidence="2" type="ORF">DXC51_15415</name>
</gene>
<dbReference type="AlphaFoldDB" id="A0A3E3I2U1"/>
<dbReference type="PROSITE" id="PS51832">
    <property type="entry name" value="HD_GYP"/>
    <property type="match status" value="1"/>
</dbReference>
<dbReference type="Pfam" id="PF01966">
    <property type="entry name" value="HD"/>
    <property type="match status" value="1"/>
</dbReference>
<dbReference type="InterPro" id="IPR006674">
    <property type="entry name" value="HD_domain"/>
</dbReference>
<evidence type="ECO:0000313" key="3">
    <source>
        <dbReference type="Proteomes" id="UP000260812"/>
    </source>
</evidence>
<protein>
    <submittedName>
        <fullName evidence="2">HD domain-containing protein</fullName>
    </submittedName>
</protein>
<feature type="domain" description="HD-GYP" evidence="1">
    <location>
        <begin position="204"/>
        <end position="399"/>
    </location>
</feature>
<dbReference type="InterPro" id="IPR037522">
    <property type="entry name" value="HD_GYP_dom"/>
</dbReference>
<keyword evidence="3" id="KW-1185">Reference proteome</keyword>
<dbReference type="InterPro" id="IPR003607">
    <property type="entry name" value="HD/PDEase_dom"/>
</dbReference>
<dbReference type="SUPFAM" id="SSF109604">
    <property type="entry name" value="HD-domain/PDEase-like"/>
    <property type="match status" value="2"/>
</dbReference>
<dbReference type="EMBL" id="QVLV01000010">
    <property type="protein sequence ID" value="RGE58944.1"/>
    <property type="molecule type" value="Genomic_DNA"/>
</dbReference>
<dbReference type="PANTHER" id="PTHR43155:SF2">
    <property type="entry name" value="CYCLIC DI-GMP PHOSPHODIESTERASE PA4108"/>
    <property type="match status" value="1"/>
</dbReference>
<dbReference type="Pfam" id="PF13487">
    <property type="entry name" value="HD_5"/>
    <property type="match status" value="1"/>
</dbReference>
<dbReference type="PANTHER" id="PTHR43155">
    <property type="entry name" value="CYCLIC DI-GMP PHOSPHODIESTERASE PA4108-RELATED"/>
    <property type="match status" value="1"/>
</dbReference>
<dbReference type="SMART" id="SM00471">
    <property type="entry name" value="HDc"/>
    <property type="match status" value="2"/>
</dbReference>
<comment type="caution">
    <text evidence="2">The sequence shown here is derived from an EMBL/GenBank/DDBJ whole genome shotgun (WGS) entry which is preliminary data.</text>
</comment>